<dbReference type="PROSITE" id="PS51160">
    <property type="entry name" value="ACYLPHOSPHATASE_3"/>
    <property type="match status" value="1"/>
</dbReference>
<feature type="domain" description="Acylphosphatase-like" evidence="8">
    <location>
        <begin position="9"/>
        <end position="96"/>
    </location>
</feature>
<keyword evidence="5 6" id="KW-0378">Hydrolase</keyword>
<dbReference type="EMBL" id="DSXR01000052">
    <property type="protein sequence ID" value="HGS86975.1"/>
    <property type="molecule type" value="Genomic_DNA"/>
</dbReference>
<sequence length="98" mass="11273">MHPNDPQVRLHAIVKGRVQGVGFRMFVLETARNFQLTGWVRNRWNGDVEVVAEGSRPFLEEFLSKLRIGPPAAYVTNVEFEWQQPSGEFKRFDVRATG</sequence>
<dbReference type="SUPFAM" id="SSF54975">
    <property type="entry name" value="Acylphosphatase/BLUF domain-like"/>
    <property type="match status" value="1"/>
</dbReference>
<accession>A0A7C4L177</accession>
<dbReference type="PROSITE" id="PS00151">
    <property type="entry name" value="ACYLPHOSPHATASE_2"/>
    <property type="match status" value="1"/>
</dbReference>
<evidence type="ECO:0000256" key="2">
    <source>
        <dbReference type="ARBA" id="ARBA00012150"/>
    </source>
</evidence>
<proteinExistence type="inferred from homology"/>
<comment type="similarity">
    <text evidence="1 7">Belongs to the acylphosphatase family.</text>
</comment>
<dbReference type="InterPro" id="IPR036046">
    <property type="entry name" value="Acylphosphatase-like_dom_sf"/>
</dbReference>
<dbReference type="InterPro" id="IPR020456">
    <property type="entry name" value="Acylphosphatase"/>
</dbReference>
<dbReference type="Pfam" id="PF00708">
    <property type="entry name" value="Acylphosphatase"/>
    <property type="match status" value="1"/>
</dbReference>
<evidence type="ECO:0000256" key="4">
    <source>
        <dbReference type="ARBA" id="ARBA00047645"/>
    </source>
</evidence>
<dbReference type="PANTHER" id="PTHR47268">
    <property type="entry name" value="ACYLPHOSPHATASE"/>
    <property type="match status" value="1"/>
</dbReference>
<dbReference type="AlphaFoldDB" id="A0A7C4L177"/>
<evidence type="ECO:0000259" key="8">
    <source>
        <dbReference type="PROSITE" id="PS51160"/>
    </source>
</evidence>
<dbReference type="PROSITE" id="PS00150">
    <property type="entry name" value="ACYLPHOSPHATASE_1"/>
    <property type="match status" value="1"/>
</dbReference>
<name>A0A7C4L177_9CHLR</name>
<evidence type="ECO:0000256" key="3">
    <source>
        <dbReference type="ARBA" id="ARBA00015991"/>
    </source>
</evidence>
<evidence type="ECO:0000256" key="1">
    <source>
        <dbReference type="ARBA" id="ARBA00005614"/>
    </source>
</evidence>
<dbReference type="InterPro" id="IPR001792">
    <property type="entry name" value="Acylphosphatase-like_dom"/>
</dbReference>
<dbReference type="GO" id="GO:0003998">
    <property type="term" value="F:acylphosphatase activity"/>
    <property type="evidence" value="ECO:0007669"/>
    <property type="project" value="UniProtKB-EC"/>
</dbReference>
<evidence type="ECO:0000256" key="5">
    <source>
        <dbReference type="PROSITE-ProRule" id="PRU00520"/>
    </source>
</evidence>
<dbReference type="InterPro" id="IPR017968">
    <property type="entry name" value="Acylphosphatase_CS"/>
</dbReference>
<evidence type="ECO:0000256" key="6">
    <source>
        <dbReference type="RuleBase" id="RU000553"/>
    </source>
</evidence>
<comment type="catalytic activity">
    <reaction evidence="4 5 6">
        <text>an acyl phosphate + H2O = a carboxylate + phosphate + H(+)</text>
        <dbReference type="Rhea" id="RHEA:14965"/>
        <dbReference type="ChEBI" id="CHEBI:15377"/>
        <dbReference type="ChEBI" id="CHEBI:15378"/>
        <dbReference type="ChEBI" id="CHEBI:29067"/>
        <dbReference type="ChEBI" id="CHEBI:43474"/>
        <dbReference type="ChEBI" id="CHEBI:59918"/>
        <dbReference type="EC" id="3.6.1.7"/>
    </reaction>
</comment>
<comment type="caution">
    <text evidence="9">The sequence shown here is derived from an EMBL/GenBank/DDBJ whole genome shotgun (WGS) entry which is preliminary data.</text>
</comment>
<evidence type="ECO:0000256" key="7">
    <source>
        <dbReference type="RuleBase" id="RU004168"/>
    </source>
</evidence>
<gene>
    <name evidence="9" type="ORF">ENT17_05085</name>
</gene>
<organism evidence="9">
    <name type="scientific">Bellilinea caldifistulae</name>
    <dbReference type="NCBI Taxonomy" id="360411"/>
    <lineage>
        <taxon>Bacteria</taxon>
        <taxon>Bacillati</taxon>
        <taxon>Chloroflexota</taxon>
        <taxon>Anaerolineae</taxon>
        <taxon>Anaerolineales</taxon>
        <taxon>Anaerolineaceae</taxon>
        <taxon>Bellilinea</taxon>
    </lineage>
</organism>
<feature type="active site" evidence="5">
    <location>
        <position position="42"/>
    </location>
</feature>
<feature type="active site" evidence="5">
    <location>
        <position position="24"/>
    </location>
</feature>
<protein>
    <recommendedName>
        <fullName evidence="3 5">Acylphosphatase</fullName>
        <ecNumber evidence="2 5">3.6.1.7</ecNumber>
    </recommendedName>
</protein>
<evidence type="ECO:0000313" key="9">
    <source>
        <dbReference type="EMBL" id="HGS86975.1"/>
    </source>
</evidence>
<dbReference type="EC" id="3.6.1.7" evidence="2 5"/>
<dbReference type="Gene3D" id="3.30.70.100">
    <property type="match status" value="1"/>
</dbReference>
<dbReference type="PANTHER" id="PTHR47268:SF4">
    <property type="entry name" value="ACYLPHOSPHATASE"/>
    <property type="match status" value="1"/>
</dbReference>
<reference evidence="9" key="1">
    <citation type="journal article" date="2020" name="mSystems">
        <title>Genome- and Community-Level Interaction Insights into Carbon Utilization and Element Cycling Functions of Hydrothermarchaeota in Hydrothermal Sediment.</title>
        <authorList>
            <person name="Zhou Z."/>
            <person name="Liu Y."/>
            <person name="Xu W."/>
            <person name="Pan J."/>
            <person name="Luo Z.H."/>
            <person name="Li M."/>
        </authorList>
    </citation>
    <scope>NUCLEOTIDE SEQUENCE [LARGE SCALE GENOMIC DNA]</scope>
    <source>
        <strain evidence="9">SpSt-556</strain>
    </source>
</reference>